<dbReference type="PANTHER" id="PTHR37823:SF1">
    <property type="entry name" value="CYTOCHROME C-553-LIKE"/>
    <property type="match status" value="1"/>
</dbReference>
<dbReference type="RefSeq" id="WP_154376388.1">
    <property type="nucleotide sequence ID" value="NZ_WKJJ01000011.1"/>
</dbReference>
<dbReference type="InterPro" id="IPR009056">
    <property type="entry name" value="Cyt_c-like_dom"/>
</dbReference>
<keyword evidence="5 6" id="KW-0408">Iron</keyword>
<dbReference type="Proteomes" id="UP000446768">
    <property type="component" value="Unassembled WGS sequence"/>
</dbReference>
<gene>
    <name evidence="8" type="ORF">GJ700_18075</name>
</gene>
<name>A0A7X2LV22_9BURK</name>
<accession>A0A7X2LV22</accession>
<organism evidence="8 9">
    <name type="scientific">Pseudoduganella rivuli</name>
    <dbReference type="NCBI Taxonomy" id="2666085"/>
    <lineage>
        <taxon>Bacteria</taxon>
        <taxon>Pseudomonadati</taxon>
        <taxon>Pseudomonadota</taxon>
        <taxon>Betaproteobacteria</taxon>
        <taxon>Burkholderiales</taxon>
        <taxon>Oxalobacteraceae</taxon>
        <taxon>Telluria group</taxon>
        <taxon>Pseudoduganella</taxon>
    </lineage>
</organism>
<dbReference type="AlphaFoldDB" id="A0A7X2LV22"/>
<keyword evidence="9" id="KW-1185">Reference proteome</keyword>
<reference evidence="8 9" key="1">
    <citation type="submission" date="2019-11" db="EMBL/GenBank/DDBJ databases">
        <title>Novel species isolated from a subtropical stream in China.</title>
        <authorList>
            <person name="Lu H."/>
        </authorList>
    </citation>
    <scope>NUCLEOTIDE SEQUENCE [LARGE SCALE GENOMIC DNA]</scope>
    <source>
        <strain evidence="8 9">FT92W</strain>
    </source>
</reference>
<dbReference type="InterPro" id="IPR051811">
    <property type="entry name" value="Cytochrome_c550/c551-like"/>
</dbReference>
<evidence type="ECO:0000256" key="6">
    <source>
        <dbReference type="PROSITE-ProRule" id="PRU00433"/>
    </source>
</evidence>
<evidence type="ECO:0000313" key="8">
    <source>
        <dbReference type="EMBL" id="MRV73622.1"/>
    </source>
</evidence>
<dbReference type="PROSITE" id="PS51007">
    <property type="entry name" value="CYTC"/>
    <property type="match status" value="2"/>
</dbReference>
<comment type="caution">
    <text evidence="8">The sequence shown here is derived from an EMBL/GenBank/DDBJ whole genome shotgun (WGS) entry which is preliminary data.</text>
</comment>
<evidence type="ECO:0000259" key="7">
    <source>
        <dbReference type="PROSITE" id="PS51007"/>
    </source>
</evidence>
<feature type="domain" description="Cytochrome c" evidence="7">
    <location>
        <begin position="199"/>
        <end position="290"/>
    </location>
</feature>
<dbReference type="GO" id="GO:0009055">
    <property type="term" value="F:electron transfer activity"/>
    <property type="evidence" value="ECO:0007669"/>
    <property type="project" value="InterPro"/>
</dbReference>
<dbReference type="EMBL" id="WKJJ01000011">
    <property type="protein sequence ID" value="MRV73622.1"/>
    <property type="molecule type" value="Genomic_DNA"/>
</dbReference>
<dbReference type="Pfam" id="PF13442">
    <property type="entry name" value="Cytochrome_CBB3"/>
    <property type="match status" value="1"/>
</dbReference>
<evidence type="ECO:0000256" key="2">
    <source>
        <dbReference type="ARBA" id="ARBA00022617"/>
    </source>
</evidence>
<dbReference type="Gene3D" id="1.10.760.10">
    <property type="entry name" value="Cytochrome c-like domain"/>
    <property type="match status" value="2"/>
</dbReference>
<dbReference type="PANTHER" id="PTHR37823">
    <property type="entry name" value="CYTOCHROME C-553-LIKE"/>
    <property type="match status" value="1"/>
</dbReference>
<keyword evidence="3 6" id="KW-0479">Metal-binding</keyword>
<dbReference type="InterPro" id="IPR036909">
    <property type="entry name" value="Cyt_c-like_dom_sf"/>
</dbReference>
<dbReference type="Pfam" id="PF00034">
    <property type="entry name" value="Cytochrom_C"/>
    <property type="match status" value="1"/>
</dbReference>
<evidence type="ECO:0000256" key="4">
    <source>
        <dbReference type="ARBA" id="ARBA00022982"/>
    </source>
</evidence>
<dbReference type="SUPFAM" id="SSF46626">
    <property type="entry name" value="Cytochrome c"/>
    <property type="match status" value="2"/>
</dbReference>
<keyword evidence="4" id="KW-0249">Electron transport</keyword>
<keyword evidence="1" id="KW-0813">Transport</keyword>
<dbReference type="GO" id="GO:0046872">
    <property type="term" value="F:metal ion binding"/>
    <property type="evidence" value="ECO:0007669"/>
    <property type="project" value="UniProtKB-KW"/>
</dbReference>
<evidence type="ECO:0000256" key="5">
    <source>
        <dbReference type="ARBA" id="ARBA00023004"/>
    </source>
</evidence>
<sequence>MAAFPHRTTLRGAAIAAVALGLAAAAAGGAIVGFGLYDVASTDQHFQPTHSLLEYTMRASVRRQAAGIRPPALDHVRAQRGATVYAAHCTACHGGPGVAPQPFALGMQPVPGALIDAARNWQSAELYWITRHGIKMSGMPAWQYRLDESALWDVVAFLQRLPLMSPADYEEALAGADAARRAASDAVNMPAPTADASLPDAHRGKLALTQYGCHACHLIPGITGSRVHIGPPLAGLASRTLIAGKLRNTPDNLARWIRTPQLFDPRTAMPAMGVTERDARDMAAYLGRLD</sequence>
<evidence type="ECO:0000313" key="9">
    <source>
        <dbReference type="Proteomes" id="UP000446768"/>
    </source>
</evidence>
<proteinExistence type="predicted"/>
<evidence type="ECO:0000256" key="1">
    <source>
        <dbReference type="ARBA" id="ARBA00022448"/>
    </source>
</evidence>
<evidence type="ECO:0000256" key="3">
    <source>
        <dbReference type="ARBA" id="ARBA00022723"/>
    </source>
</evidence>
<keyword evidence="2 6" id="KW-0349">Heme</keyword>
<dbReference type="GO" id="GO:0020037">
    <property type="term" value="F:heme binding"/>
    <property type="evidence" value="ECO:0007669"/>
    <property type="project" value="InterPro"/>
</dbReference>
<protein>
    <submittedName>
        <fullName evidence="8">C-type cytochrome</fullName>
    </submittedName>
</protein>
<feature type="domain" description="Cytochrome c" evidence="7">
    <location>
        <begin position="76"/>
        <end position="162"/>
    </location>
</feature>